<feature type="signal peptide" evidence="1">
    <location>
        <begin position="1"/>
        <end position="22"/>
    </location>
</feature>
<dbReference type="SMART" id="SM00028">
    <property type="entry name" value="TPR"/>
    <property type="match status" value="4"/>
</dbReference>
<evidence type="ECO:0000313" key="3">
    <source>
        <dbReference type="Proteomes" id="UP001257277"/>
    </source>
</evidence>
<reference evidence="2 3" key="1">
    <citation type="submission" date="2023-09" db="EMBL/GenBank/DDBJ databases">
        <title>Novel taxa isolated from Blanes Bay.</title>
        <authorList>
            <person name="Rey-Velasco X."/>
            <person name="Lucena T."/>
        </authorList>
    </citation>
    <scope>NUCLEOTIDE SEQUENCE [LARGE SCALE GENOMIC DNA]</scope>
    <source>
        <strain evidence="2 3">S356</strain>
    </source>
</reference>
<gene>
    <name evidence="2" type="ORF">RQM59_01840</name>
</gene>
<evidence type="ECO:0000313" key="2">
    <source>
        <dbReference type="EMBL" id="MDT7831099.1"/>
    </source>
</evidence>
<dbReference type="Gene3D" id="1.25.40.10">
    <property type="entry name" value="Tetratricopeptide repeat domain"/>
    <property type="match status" value="2"/>
</dbReference>
<dbReference type="SUPFAM" id="SSF48452">
    <property type="entry name" value="TPR-like"/>
    <property type="match status" value="2"/>
</dbReference>
<keyword evidence="1" id="KW-0732">Signal</keyword>
<evidence type="ECO:0008006" key="4">
    <source>
        <dbReference type="Google" id="ProtNLM"/>
    </source>
</evidence>
<evidence type="ECO:0000256" key="1">
    <source>
        <dbReference type="SAM" id="SignalP"/>
    </source>
</evidence>
<name>A0ABU3LD26_9FLAO</name>
<dbReference type="EMBL" id="JAVTTO010000001">
    <property type="protein sequence ID" value="MDT7831099.1"/>
    <property type="molecule type" value="Genomic_DNA"/>
</dbReference>
<proteinExistence type="predicted"/>
<dbReference type="Proteomes" id="UP001257277">
    <property type="component" value="Unassembled WGS sequence"/>
</dbReference>
<protein>
    <recommendedName>
        <fullName evidence="4">Tetratricopeptide repeat protein</fullName>
    </recommendedName>
</protein>
<sequence>MNRRIVILVVLGLLSNPFISFSQDSIPAAKDLSEEKELRFQQFFFKALSEKSITNYDKAIKNLEHCNEILPNNLSVLFEFSKNYLLLNKTFEAKEYIRKALIQKPNNIWMLSHLVEVHKKERDFKSAIEIQQKIVKMDSSKRDDLVYLFLQDRDYPRAVALMNILESENGLSRNLRNLKSSLEKRRPNLVEEKNPTDLKGLVERFKNDTSSFSILKAILEKADKEDKETLSKYSEEAISLFPAQPFVYLMRGKSLNYQKAYKKALTILQNGIDFVIDNTNLEATFYEEMANAYLGMKNATKATEFKNRAKKLRSIK</sequence>
<dbReference type="InterPro" id="IPR011990">
    <property type="entry name" value="TPR-like_helical_dom_sf"/>
</dbReference>
<keyword evidence="3" id="KW-1185">Reference proteome</keyword>
<dbReference type="RefSeq" id="WP_349240352.1">
    <property type="nucleotide sequence ID" value="NZ_JAVTTO010000001.1"/>
</dbReference>
<dbReference type="InterPro" id="IPR019734">
    <property type="entry name" value="TPR_rpt"/>
</dbReference>
<accession>A0ABU3LD26</accession>
<organism evidence="2 3">
    <name type="scientific">Asprobacillus argus</name>
    <dbReference type="NCBI Taxonomy" id="3076534"/>
    <lineage>
        <taxon>Bacteria</taxon>
        <taxon>Pseudomonadati</taxon>
        <taxon>Bacteroidota</taxon>
        <taxon>Flavobacteriia</taxon>
        <taxon>Flavobacteriales</taxon>
        <taxon>Flavobacteriaceae</taxon>
        <taxon>Asprobacillus</taxon>
    </lineage>
</organism>
<comment type="caution">
    <text evidence="2">The sequence shown here is derived from an EMBL/GenBank/DDBJ whole genome shotgun (WGS) entry which is preliminary data.</text>
</comment>
<feature type="chain" id="PRO_5046236116" description="Tetratricopeptide repeat protein" evidence="1">
    <location>
        <begin position="23"/>
        <end position="316"/>
    </location>
</feature>